<dbReference type="GO" id="GO:0004673">
    <property type="term" value="F:protein histidine kinase activity"/>
    <property type="evidence" value="ECO:0007669"/>
    <property type="project" value="UniProtKB-EC"/>
</dbReference>
<dbReference type="InterPro" id="IPR013655">
    <property type="entry name" value="PAS_fold_3"/>
</dbReference>
<sequence>MQIESYGSVTRPSGGGEMGQLIQEFDWAETAHGPLSSWPQVLRVLVDLMLNSSQPMFIVWGQEHTLLYNDPYAEILASKHPALGMPFDQVWSEIWATDLAPIVKRAYAGEALHMDNIPLKMMRKGYLEETNFSFSYTPVRDHNNVVQGFLCPCLEITEQVLEQRRARLRAEMTDRFRTLRDPVALSFEASALVARHLGVEQSAYAEIDELGEFALIENDWNDGAISSNAGRHRLEDFGAEFVADLKAGRSVVIADVREDSRTSTPDAAETFAQRGIRALLNVPHLRDGQLVAVLAVHCAKPKHWHPADIVLVEEVAQRTHAAVEGARSEAARRVSEKLLRETRDALALATTASNLGWATWDFTSGAASLDACGREIMGFDENEITCADWMKRVHPEDRDALNEEVRKCVRERRPFDLEYRVVQPGGSLRHVHGTGIFEADADGEPAHGTGFVRDVTERKNSEAYQNMLMAELDHRVKNILAVVQSIARQSLKRGQDAGPEAANRLIGRISALAQSHSLLAQSRWEGASFKTLIENAVAPYLGDGVGRIVVDGPELKVTPKAAQA</sequence>
<dbReference type="PANTHER" id="PTHR41523">
    <property type="entry name" value="TWO-COMPONENT SYSTEM SENSOR PROTEIN"/>
    <property type="match status" value="1"/>
</dbReference>
<dbReference type="InterPro" id="IPR003018">
    <property type="entry name" value="GAF"/>
</dbReference>
<evidence type="ECO:0000256" key="9">
    <source>
        <dbReference type="ARBA" id="ARBA00022777"/>
    </source>
</evidence>
<feature type="domain" description="PAS" evidence="12">
    <location>
        <begin position="375"/>
        <end position="412"/>
    </location>
</feature>
<evidence type="ECO:0000259" key="13">
    <source>
        <dbReference type="PROSITE" id="PS50113"/>
    </source>
</evidence>
<feature type="non-terminal residue" evidence="14">
    <location>
        <position position="564"/>
    </location>
</feature>
<keyword evidence="4" id="KW-0285">Flavoprotein</keyword>
<dbReference type="SUPFAM" id="SSF55781">
    <property type="entry name" value="GAF domain-like"/>
    <property type="match status" value="1"/>
</dbReference>
<dbReference type="InterPro" id="IPR029016">
    <property type="entry name" value="GAF-like_dom_sf"/>
</dbReference>
<evidence type="ECO:0000256" key="3">
    <source>
        <dbReference type="ARBA" id="ARBA00022553"/>
    </source>
</evidence>
<keyword evidence="9" id="KW-0418">Kinase</keyword>
<dbReference type="EC" id="2.7.13.3" evidence="2"/>
<reference evidence="14" key="1">
    <citation type="journal article" date="2015" name="Nature">
        <title>Complex archaea that bridge the gap between prokaryotes and eukaryotes.</title>
        <authorList>
            <person name="Spang A."/>
            <person name="Saw J.H."/>
            <person name="Jorgensen S.L."/>
            <person name="Zaremba-Niedzwiedzka K."/>
            <person name="Martijn J."/>
            <person name="Lind A.E."/>
            <person name="van Eijk R."/>
            <person name="Schleper C."/>
            <person name="Guy L."/>
            <person name="Ettema T.J."/>
        </authorList>
    </citation>
    <scope>NUCLEOTIDE SEQUENCE</scope>
</reference>
<dbReference type="EMBL" id="LAZR01003923">
    <property type="protein sequence ID" value="KKN13418.1"/>
    <property type="molecule type" value="Genomic_DNA"/>
</dbReference>
<dbReference type="InterPro" id="IPR011102">
    <property type="entry name" value="Sig_transdc_His_kinase_HWE"/>
</dbReference>
<keyword evidence="8" id="KW-0547">Nucleotide-binding</keyword>
<protein>
    <recommendedName>
        <fullName evidence="2">histidine kinase</fullName>
        <ecNumber evidence="2">2.7.13.3</ecNumber>
    </recommendedName>
</protein>
<dbReference type="SMART" id="SM00065">
    <property type="entry name" value="GAF"/>
    <property type="match status" value="1"/>
</dbReference>
<comment type="catalytic activity">
    <reaction evidence="1">
        <text>ATP + protein L-histidine = ADP + protein N-phospho-L-histidine.</text>
        <dbReference type="EC" id="2.7.13.3"/>
    </reaction>
</comment>
<dbReference type="InterPro" id="IPR000014">
    <property type="entry name" value="PAS"/>
</dbReference>
<dbReference type="InterPro" id="IPR035965">
    <property type="entry name" value="PAS-like_dom_sf"/>
</dbReference>
<evidence type="ECO:0000313" key="14">
    <source>
        <dbReference type="EMBL" id="KKN13418.1"/>
    </source>
</evidence>
<evidence type="ECO:0000256" key="1">
    <source>
        <dbReference type="ARBA" id="ARBA00000085"/>
    </source>
</evidence>
<dbReference type="InterPro" id="IPR000700">
    <property type="entry name" value="PAS-assoc_C"/>
</dbReference>
<keyword evidence="10" id="KW-0067">ATP-binding</keyword>
<dbReference type="SUPFAM" id="SSF55785">
    <property type="entry name" value="PYP-like sensor domain (PAS domain)"/>
    <property type="match status" value="1"/>
</dbReference>
<dbReference type="Pfam" id="PF01590">
    <property type="entry name" value="GAF"/>
    <property type="match status" value="1"/>
</dbReference>
<evidence type="ECO:0000256" key="5">
    <source>
        <dbReference type="ARBA" id="ARBA00022643"/>
    </source>
</evidence>
<dbReference type="Gene3D" id="3.30.450.20">
    <property type="entry name" value="PAS domain"/>
    <property type="match status" value="2"/>
</dbReference>
<keyword evidence="5" id="KW-0288">FMN</keyword>
<evidence type="ECO:0000256" key="8">
    <source>
        <dbReference type="ARBA" id="ARBA00022741"/>
    </source>
</evidence>
<proteinExistence type="predicted"/>
<dbReference type="PROSITE" id="PS50113">
    <property type="entry name" value="PAC"/>
    <property type="match status" value="1"/>
</dbReference>
<keyword evidence="6" id="KW-0808">Transferase</keyword>
<keyword evidence="7" id="KW-0677">Repeat</keyword>
<evidence type="ECO:0000256" key="6">
    <source>
        <dbReference type="ARBA" id="ARBA00022679"/>
    </source>
</evidence>
<dbReference type="Gene3D" id="3.30.450.40">
    <property type="match status" value="1"/>
</dbReference>
<dbReference type="PROSITE" id="PS50112">
    <property type="entry name" value="PAS"/>
    <property type="match status" value="1"/>
</dbReference>
<keyword evidence="3" id="KW-0597">Phosphoprotein</keyword>
<name>A0A0F9R7M1_9ZZZZ</name>
<evidence type="ECO:0000256" key="10">
    <source>
        <dbReference type="ARBA" id="ARBA00022840"/>
    </source>
</evidence>
<dbReference type="SMART" id="SM00911">
    <property type="entry name" value="HWE_HK"/>
    <property type="match status" value="1"/>
</dbReference>
<evidence type="ECO:0000259" key="12">
    <source>
        <dbReference type="PROSITE" id="PS50112"/>
    </source>
</evidence>
<dbReference type="AlphaFoldDB" id="A0A0F9R7M1"/>
<accession>A0A0F9R7M1</accession>
<dbReference type="GO" id="GO:0005524">
    <property type="term" value="F:ATP binding"/>
    <property type="evidence" value="ECO:0007669"/>
    <property type="project" value="UniProtKB-KW"/>
</dbReference>
<keyword evidence="11" id="KW-0843">Virulence</keyword>
<dbReference type="Pfam" id="PF08447">
    <property type="entry name" value="PAS_3"/>
    <property type="match status" value="1"/>
</dbReference>
<dbReference type="Gene3D" id="2.10.70.100">
    <property type="match status" value="1"/>
</dbReference>
<evidence type="ECO:0000256" key="11">
    <source>
        <dbReference type="ARBA" id="ARBA00023026"/>
    </source>
</evidence>
<dbReference type="Pfam" id="PF07536">
    <property type="entry name" value="HWE_HK"/>
    <property type="match status" value="1"/>
</dbReference>
<dbReference type="NCBIfam" id="TIGR00229">
    <property type="entry name" value="sensory_box"/>
    <property type="match status" value="1"/>
</dbReference>
<gene>
    <name evidence="14" type="ORF">LCGC14_1006480</name>
</gene>
<dbReference type="CDD" id="cd00130">
    <property type="entry name" value="PAS"/>
    <property type="match status" value="1"/>
</dbReference>
<organism evidence="14">
    <name type="scientific">marine sediment metagenome</name>
    <dbReference type="NCBI Taxonomy" id="412755"/>
    <lineage>
        <taxon>unclassified sequences</taxon>
        <taxon>metagenomes</taxon>
        <taxon>ecological metagenomes</taxon>
    </lineage>
</organism>
<evidence type="ECO:0000256" key="4">
    <source>
        <dbReference type="ARBA" id="ARBA00022630"/>
    </source>
</evidence>
<comment type="caution">
    <text evidence="14">The sequence shown here is derived from an EMBL/GenBank/DDBJ whole genome shotgun (WGS) entry which is preliminary data.</text>
</comment>
<feature type="domain" description="PAC" evidence="13">
    <location>
        <begin position="415"/>
        <end position="467"/>
    </location>
</feature>
<evidence type="ECO:0000256" key="2">
    <source>
        <dbReference type="ARBA" id="ARBA00012438"/>
    </source>
</evidence>
<dbReference type="PANTHER" id="PTHR41523:SF8">
    <property type="entry name" value="ETHYLENE RESPONSE SENSOR PROTEIN"/>
    <property type="match status" value="1"/>
</dbReference>
<evidence type="ECO:0000256" key="7">
    <source>
        <dbReference type="ARBA" id="ARBA00022737"/>
    </source>
</evidence>